<dbReference type="GO" id="GO:0003677">
    <property type="term" value="F:DNA binding"/>
    <property type="evidence" value="ECO:0007669"/>
    <property type="project" value="UniProtKB-KW"/>
</dbReference>
<dbReference type="AlphaFoldDB" id="A0A8J7RXN2"/>
<comment type="similarity">
    <text evidence="1">Belongs to the sigma-70 factor family. ECF subfamily.</text>
</comment>
<dbReference type="PANTHER" id="PTHR43133">
    <property type="entry name" value="RNA POLYMERASE ECF-TYPE SIGMA FACTO"/>
    <property type="match status" value="1"/>
</dbReference>
<organism evidence="8 9">
    <name type="scientific">Marivibrio halodurans</name>
    <dbReference type="NCBI Taxonomy" id="2039722"/>
    <lineage>
        <taxon>Bacteria</taxon>
        <taxon>Pseudomonadati</taxon>
        <taxon>Pseudomonadota</taxon>
        <taxon>Alphaproteobacteria</taxon>
        <taxon>Rhodospirillales</taxon>
        <taxon>Rhodospirillaceae</taxon>
        <taxon>Marivibrio</taxon>
    </lineage>
</organism>
<accession>A0A8J7RXN2</accession>
<dbReference type="Proteomes" id="UP000672602">
    <property type="component" value="Unassembled WGS sequence"/>
</dbReference>
<sequence length="199" mass="21829">MREDQTGQDAPPDDESARLDALSRAAAAGEAAAYRALLDRLARPLHGYAARLLGETAEAEDVTQESFARLWRAYDLSPPRGPVRAWLYRTAHNLCIDRLRRRGRTMPLPADDALGRHGLDESPSGEERLQSAARAQAVRGAIHALPERQKAAILLVHYQGLSGREAARTLDIGEDALESLLARGRRALKAALLDRRGDL</sequence>
<evidence type="ECO:0000313" key="9">
    <source>
        <dbReference type="Proteomes" id="UP000672602"/>
    </source>
</evidence>
<keyword evidence="4" id="KW-0238">DNA-binding</keyword>
<comment type="caution">
    <text evidence="8">The sequence shown here is derived from an EMBL/GenBank/DDBJ whole genome shotgun (WGS) entry which is preliminary data.</text>
</comment>
<name>A0A8J7RXN2_9PROT</name>
<evidence type="ECO:0000256" key="5">
    <source>
        <dbReference type="ARBA" id="ARBA00023163"/>
    </source>
</evidence>
<dbReference type="InterPro" id="IPR014284">
    <property type="entry name" value="RNA_pol_sigma-70_dom"/>
</dbReference>
<dbReference type="InterPro" id="IPR007627">
    <property type="entry name" value="RNA_pol_sigma70_r2"/>
</dbReference>
<dbReference type="EMBL" id="JAGMWN010000002">
    <property type="protein sequence ID" value="MBP5856445.1"/>
    <property type="molecule type" value="Genomic_DNA"/>
</dbReference>
<evidence type="ECO:0000256" key="3">
    <source>
        <dbReference type="ARBA" id="ARBA00023082"/>
    </source>
</evidence>
<dbReference type="SUPFAM" id="SSF88659">
    <property type="entry name" value="Sigma3 and sigma4 domains of RNA polymerase sigma factors"/>
    <property type="match status" value="1"/>
</dbReference>
<keyword evidence="3" id="KW-0731">Sigma factor</keyword>
<keyword evidence="5" id="KW-0804">Transcription</keyword>
<gene>
    <name evidence="8" type="ORF">KAJ83_05460</name>
</gene>
<keyword evidence="2" id="KW-0805">Transcription regulation</keyword>
<dbReference type="InterPro" id="IPR039425">
    <property type="entry name" value="RNA_pol_sigma-70-like"/>
</dbReference>
<evidence type="ECO:0000256" key="2">
    <source>
        <dbReference type="ARBA" id="ARBA00023015"/>
    </source>
</evidence>
<feature type="domain" description="RNA polymerase sigma-70 region 2" evidence="6">
    <location>
        <begin position="38"/>
        <end position="105"/>
    </location>
</feature>
<dbReference type="Pfam" id="PF04542">
    <property type="entry name" value="Sigma70_r2"/>
    <property type="match status" value="1"/>
</dbReference>
<dbReference type="InterPro" id="IPR013325">
    <property type="entry name" value="RNA_pol_sigma_r2"/>
</dbReference>
<dbReference type="GO" id="GO:0006352">
    <property type="term" value="P:DNA-templated transcription initiation"/>
    <property type="evidence" value="ECO:0007669"/>
    <property type="project" value="InterPro"/>
</dbReference>
<evidence type="ECO:0000259" key="6">
    <source>
        <dbReference type="Pfam" id="PF04542"/>
    </source>
</evidence>
<dbReference type="InterPro" id="IPR013324">
    <property type="entry name" value="RNA_pol_sigma_r3/r4-like"/>
</dbReference>
<reference evidence="8" key="1">
    <citation type="submission" date="2021-04" db="EMBL/GenBank/DDBJ databases">
        <authorList>
            <person name="Zhang D.-C."/>
        </authorList>
    </citation>
    <scope>NUCLEOTIDE SEQUENCE</scope>
    <source>
        <strain evidence="8">CGMCC 1.15697</strain>
    </source>
</reference>
<evidence type="ECO:0000313" key="8">
    <source>
        <dbReference type="EMBL" id="MBP5856445.1"/>
    </source>
</evidence>
<dbReference type="RefSeq" id="WP_210681019.1">
    <property type="nucleotide sequence ID" value="NZ_JAGMWN010000002.1"/>
</dbReference>
<dbReference type="GO" id="GO:0016987">
    <property type="term" value="F:sigma factor activity"/>
    <property type="evidence" value="ECO:0007669"/>
    <property type="project" value="UniProtKB-KW"/>
</dbReference>
<evidence type="ECO:0000259" key="7">
    <source>
        <dbReference type="Pfam" id="PF08281"/>
    </source>
</evidence>
<evidence type="ECO:0000256" key="1">
    <source>
        <dbReference type="ARBA" id="ARBA00010641"/>
    </source>
</evidence>
<dbReference type="PANTHER" id="PTHR43133:SF8">
    <property type="entry name" value="RNA POLYMERASE SIGMA FACTOR HI_1459-RELATED"/>
    <property type="match status" value="1"/>
</dbReference>
<proteinExistence type="inferred from homology"/>
<dbReference type="InterPro" id="IPR013249">
    <property type="entry name" value="RNA_pol_sigma70_r4_t2"/>
</dbReference>
<dbReference type="Pfam" id="PF08281">
    <property type="entry name" value="Sigma70_r4_2"/>
    <property type="match status" value="1"/>
</dbReference>
<protein>
    <submittedName>
        <fullName evidence="8">Sigma-70 family RNA polymerase sigma factor</fullName>
    </submittedName>
</protein>
<dbReference type="SUPFAM" id="SSF88946">
    <property type="entry name" value="Sigma2 domain of RNA polymerase sigma factors"/>
    <property type="match status" value="1"/>
</dbReference>
<evidence type="ECO:0000256" key="4">
    <source>
        <dbReference type="ARBA" id="ARBA00023125"/>
    </source>
</evidence>
<dbReference type="Gene3D" id="1.10.1740.10">
    <property type="match status" value="1"/>
</dbReference>
<feature type="domain" description="RNA polymerase sigma factor 70 region 4 type 2" evidence="7">
    <location>
        <begin position="136"/>
        <end position="188"/>
    </location>
</feature>
<dbReference type="NCBIfam" id="TIGR02937">
    <property type="entry name" value="sigma70-ECF"/>
    <property type="match status" value="1"/>
</dbReference>
<dbReference type="Gene3D" id="1.10.10.10">
    <property type="entry name" value="Winged helix-like DNA-binding domain superfamily/Winged helix DNA-binding domain"/>
    <property type="match status" value="1"/>
</dbReference>
<keyword evidence="9" id="KW-1185">Reference proteome</keyword>
<dbReference type="CDD" id="cd06171">
    <property type="entry name" value="Sigma70_r4"/>
    <property type="match status" value="1"/>
</dbReference>
<dbReference type="InterPro" id="IPR036388">
    <property type="entry name" value="WH-like_DNA-bd_sf"/>
</dbReference>